<dbReference type="SMART" id="SM00248">
    <property type="entry name" value="ANK"/>
    <property type="match status" value="3"/>
</dbReference>
<protein>
    <submittedName>
        <fullName evidence="4">Alpha-latroinsectotoxin-Lt1a</fullName>
    </submittedName>
</protein>
<feature type="region of interest" description="Disordered" evidence="3">
    <location>
        <begin position="142"/>
        <end position="203"/>
    </location>
</feature>
<dbReference type="PANTHER" id="PTHR24198">
    <property type="entry name" value="ANKYRIN REPEAT AND PROTEIN KINASE DOMAIN-CONTAINING PROTEIN"/>
    <property type="match status" value="1"/>
</dbReference>
<keyword evidence="1" id="KW-0677">Repeat</keyword>
<feature type="compositionally biased region" description="Acidic residues" evidence="3">
    <location>
        <begin position="143"/>
        <end position="203"/>
    </location>
</feature>
<dbReference type="Pfam" id="PF12796">
    <property type="entry name" value="Ank_2"/>
    <property type="match status" value="1"/>
</dbReference>
<dbReference type="Proteomes" id="UP001175001">
    <property type="component" value="Unassembled WGS sequence"/>
</dbReference>
<comment type="caution">
    <text evidence="4">The sequence shown here is derived from an EMBL/GenBank/DDBJ whole genome shotgun (WGS) entry which is preliminary data.</text>
</comment>
<gene>
    <name evidence="4" type="primary">LITA</name>
    <name evidence="4" type="ORF">DIS24_g12252</name>
</gene>
<dbReference type="PANTHER" id="PTHR24198:SF165">
    <property type="entry name" value="ANKYRIN REPEAT-CONTAINING PROTEIN-RELATED"/>
    <property type="match status" value="1"/>
</dbReference>
<dbReference type="PROSITE" id="PS51257">
    <property type="entry name" value="PROKAR_LIPOPROTEIN"/>
    <property type="match status" value="1"/>
</dbReference>
<evidence type="ECO:0000256" key="3">
    <source>
        <dbReference type="SAM" id="MobiDB-lite"/>
    </source>
</evidence>
<dbReference type="Gene3D" id="1.25.40.20">
    <property type="entry name" value="Ankyrin repeat-containing domain"/>
    <property type="match status" value="1"/>
</dbReference>
<evidence type="ECO:0000313" key="4">
    <source>
        <dbReference type="EMBL" id="KAK0609798.1"/>
    </source>
</evidence>
<dbReference type="InterPro" id="IPR002110">
    <property type="entry name" value="Ankyrin_rpt"/>
</dbReference>
<evidence type="ECO:0000313" key="5">
    <source>
        <dbReference type="Proteomes" id="UP001175001"/>
    </source>
</evidence>
<accession>A0AA39U0H9</accession>
<keyword evidence="5" id="KW-1185">Reference proteome</keyword>
<organism evidence="4 5">
    <name type="scientific">Lasiodiplodia hormozganensis</name>
    <dbReference type="NCBI Taxonomy" id="869390"/>
    <lineage>
        <taxon>Eukaryota</taxon>
        <taxon>Fungi</taxon>
        <taxon>Dikarya</taxon>
        <taxon>Ascomycota</taxon>
        <taxon>Pezizomycotina</taxon>
        <taxon>Dothideomycetes</taxon>
        <taxon>Dothideomycetes incertae sedis</taxon>
        <taxon>Botryosphaeriales</taxon>
        <taxon>Botryosphaeriaceae</taxon>
        <taxon>Lasiodiplodia</taxon>
    </lineage>
</organism>
<reference evidence="4" key="1">
    <citation type="submission" date="2023-06" db="EMBL/GenBank/DDBJ databases">
        <title>Multi-omics analyses reveal the molecular pathogenesis toolkit of Lasiodiplodia hormozganensis, a cross-kingdom pathogen.</title>
        <authorList>
            <person name="Felix C."/>
            <person name="Meneses R."/>
            <person name="Goncalves M.F.M."/>
            <person name="Tilleman L."/>
            <person name="Duarte A.S."/>
            <person name="Jorrin-Novo J.V."/>
            <person name="Van De Peer Y."/>
            <person name="Deforce D."/>
            <person name="Van Nieuwerburgh F."/>
            <person name="Esteves A.C."/>
            <person name="Alves A."/>
        </authorList>
    </citation>
    <scope>NUCLEOTIDE SEQUENCE</scope>
    <source>
        <strain evidence="4">CBS 339.90</strain>
    </source>
</reference>
<proteinExistence type="predicted"/>
<evidence type="ECO:0000256" key="1">
    <source>
        <dbReference type="ARBA" id="ARBA00022737"/>
    </source>
</evidence>
<dbReference type="InterPro" id="IPR036770">
    <property type="entry name" value="Ankyrin_rpt-contain_sf"/>
</dbReference>
<keyword evidence="2" id="KW-0040">ANK repeat</keyword>
<sequence>MHLNQKCGSYGCALSSACFWSSEGVIAWLLKHGARVRTKDHAGRRPIHFAAYRNTSIFSQICEAGGDVAARDKVGRSVLHIAVQSGSAALVKRILEKDPSLLHARDKDNWAPLHYAVRGCPHSARWVREPIDSQTEIVKLLLDDEFTEEDDYMEDYESTDEDEPMEEDGEDDDESMEEDVEYDEDHSMEDDSDTDDSDPEDEL</sequence>
<dbReference type="SUPFAM" id="SSF48403">
    <property type="entry name" value="Ankyrin repeat"/>
    <property type="match status" value="1"/>
</dbReference>
<evidence type="ECO:0000256" key="2">
    <source>
        <dbReference type="ARBA" id="ARBA00023043"/>
    </source>
</evidence>
<dbReference type="AlphaFoldDB" id="A0AA39U0H9"/>
<dbReference type="EMBL" id="JAUJDW010000241">
    <property type="protein sequence ID" value="KAK0609798.1"/>
    <property type="molecule type" value="Genomic_DNA"/>
</dbReference>
<name>A0AA39U0H9_9PEZI</name>